<dbReference type="EMBL" id="JAFFHA010000007">
    <property type="protein sequence ID" value="KAK4653925.1"/>
    <property type="molecule type" value="Genomic_DNA"/>
</dbReference>
<dbReference type="Proteomes" id="UP001323405">
    <property type="component" value="Unassembled WGS sequence"/>
</dbReference>
<proteinExistence type="predicted"/>
<protein>
    <submittedName>
        <fullName evidence="1">Uncharacterized protein</fullName>
    </submittedName>
</protein>
<sequence>MGPPVSLSSTEFGYRRARINRTMADIYILLLIRFYLRRNNQPSFTFIRIKLSNYSSNMHWSLPS</sequence>
<accession>A0ABR0GDY0</accession>
<dbReference type="GeneID" id="87903786"/>
<keyword evidence="2" id="KW-1185">Reference proteome</keyword>
<evidence type="ECO:0000313" key="1">
    <source>
        <dbReference type="EMBL" id="KAK4653925.1"/>
    </source>
</evidence>
<reference evidence="1 2" key="1">
    <citation type="journal article" date="2023" name="bioRxiv">
        <title>High-quality genome assemblies of four members of thePodospora anserinaspecies complex.</title>
        <authorList>
            <person name="Ament-Velasquez S.L."/>
            <person name="Vogan A.A."/>
            <person name="Wallerman O."/>
            <person name="Hartmann F."/>
            <person name="Gautier V."/>
            <person name="Silar P."/>
            <person name="Giraud T."/>
            <person name="Johannesson H."/>
        </authorList>
    </citation>
    <scope>NUCLEOTIDE SEQUENCE [LARGE SCALE GENOMIC DNA]</scope>
    <source>
        <strain evidence="1 2">CBS 415.72m</strain>
    </source>
</reference>
<organism evidence="1 2">
    <name type="scientific">Podospora pseudocomata</name>
    <dbReference type="NCBI Taxonomy" id="2093779"/>
    <lineage>
        <taxon>Eukaryota</taxon>
        <taxon>Fungi</taxon>
        <taxon>Dikarya</taxon>
        <taxon>Ascomycota</taxon>
        <taxon>Pezizomycotina</taxon>
        <taxon>Sordariomycetes</taxon>
        <taxon>Sordariomycetidae</taxon>
        <taxon>Sordariales</taxon>
        <taxon>Podosporaceae</taxon>
        <taxon>Podospora</taxon>
    </lineage>
</organism>
<dbReference type="RefSeq" id="XP_062742900.1">
    <property type="nucleotide sequence ID" value="XM_062884031.1"/>
</dbReference>
<evidence type="ECO:0000313" key="2">
    <source>
        <dbReference type="Proteomes" id="UP001323405"/>
    </source>
</evidence>
<name>A0ABR0GDY0_9PEZI</name>
<gene>
    <name evidence="1" type="ORF">QC762_0088610</name>
</gene>
<comment type="caution">
    <text evidence="1">The sequence shown here is derived from an EMBL/GenBank/DDBJ whole genome shotgun (WGS) entry which is preliminary data.</text>
</comment>